<comment type="caution">
    <text evidence="2">The sequence shown here is derived from an EMBL/GenBank/DDBJ whole genome shotgun (WGS) entry which is preliminary data.</text>
</comment>
<evidence type="ECO:0000313" key="3">
    <source>
        <dbReference type="Proteomes" id="UP000598196"/>
    </source>
</evidence>
<evidence type="ECO:0000256" key="1">
    <source>
        <dbReference type="SAM" id="MobiDB-lite"/>
    </source>
</evidence>
<dbReference type="GO" id="GO:0003677">
    <property type="term" value="F:DNA binding"/>
    <property type="evidence" value="ECO:0007669"/>
    <property type="project" value="InterPro"/>
</dbReference>
<dbReference type="SUPFAM" id="SSF47413">
    <property type="entry name" value="lambda repressor-like DNA-binding domains"/>
    <property type="match status" value="1"/>
</dbReference>
<dbReference type="CDD" id="cd00093">
    <property type="entry name" value="HTH_XRE"/>
    <property type="match status" value="1"/>
</dbReference>
<name>A0A918DB99_9RHOB</name>
<reference evidence="2 3" key="1">
    <citation type="journal article" date="2014" name="Int. J. Syst. Evol. Microbiol.">
        <title>Complete genome sequence of Corynebacterium casei LMG S-19264T (=DSM 44701T), isolated from a smear-ripened cheese.</title>
        <authorList>
            <consortium name="US DOE Joint Genome Institute (JGI-PGF)"/>
            <person name="Walter F."/>
            <person name="Albersmeier A."/>
            <person name="Kalinowski J."/>
            <person name="Ruckert C."/>
        </authorList>
    </citation>
    <scope>NUCLEOTIDE SEQUENCE [LARGE SCALE GENOMIC DNA]</scope>
    <source>
        <strain evidence="2 3">CGMCC 1.7029</strain>
    </source>
</reference>
<gene>
    <name evidence="2" type="ORF">GCM10010991_07800</name>
</gene>
<protein>
    <submittedName>
        <fullName evidence="2">Uncharacterized protein</fullName>
    </submittedName>
</protein>
<dbReference type="OrthoDB" id="8377242at2"/>
<keyword evidence="3" id="KW-1185">Reference proteome</keyword>
<dbReference type="AlphaFoldDB" id="A0A918DB99"/>
<dbReference type="RefSeq" id="WP_146285457.1">
    <property type="nucleotide sequence ID" value="NZ_BMLP01000001.1"/>
</dbReference>
<evidence type="ECO:0000313" key="2">
    <source>
        <dbReference type="EMBL" id="GGO26799.1"/>
    </source>
</evidence>
<dbReference type="Proteomes" id="UP000598196">
    <property type="component" value="Unassembled WGS sequence"/>
</dbReference>
<proteinExistence type="predicted"/>
<feature type="region of interest" description="Disordered" evidence="1">
    <location>
        <begin position="93"/>
        <end position="120"/>
    </location>
</feature>
<sequence>MSRLTLNLSKPKKGSKIDPVTLGYIRGRNRNKMHSFILKLLRDSGMTKTDVAEILGKRPEQMTRWFGGPGNMTIDTISDIVFAISGSFVHISEDDAHKTAPPRNRRSRSEKEAAAPMPGGHVALRSVSSTADTSNARPTLRVIVKPNGQTEIATTESSGAHRIKLNPVTSEAIG</sequence>
<accession>A0A918DB99</accession>
<dbReference type="InterPro" id="IPR010982">
    <property type="entry name" value="Lambda_DNA-bd_dom_sf"/>
</dbReference>
<dbReference type="EMBL" id="BMLP01000001">
    <property type="protein sequence ID" value="GGO26799.1"/>
    <property type="molecule type" value="Genomic_DNA"/>
</dbReference>
<organism evidence="2 3">
    <name type="scientific">Gemmobacter aquaticus</name>
    <dbReference type="NCBI Taxonomy" id="490185"/>
    <lineage>
        <taxon>Bacteria</taxon>
        <taxon>Pseudomonadati</taxon>
        <taxon>Pseudomonadota</taxon>
        <taxon>Alphaproteobacteria</taxon>
        <taxon>Rhodobacterales</taxon>
        <taxon>Paracoccaceae</taxon>
        <taxon>Gemmobacter</taxon>
    </lineage>
</organism>
<dbReference type="InterPro" id="IPR001387">
    <property type="entry name" value="Cro/C1-type_HTH"/>
</dbReference>